<evidence type="ECO:0000313" key="2">
    <source>
        <dbReference type="Proteomes" id="UP000294919"/>
    </source>
</evidence>
<protein>
    <submittedName>
        <fullName evidence="1">Uncharacterized protein</fullName>
    </submittedName>
</protein>
<organism evidence="1 2">
    <name type="scientific">Marinisporobacter balticus</name>
    <dbReference type="NCBI Taxonomy" id="2018667"/>
    <lineage>
        <taxon>Bacteria</taxon>
        <taxon>Bacillati</taxon>
        <taxon>Bacillota</taxon>
        <taxon>Clostridia</taxon>
        <taxon>Peptostreptococcales</taxon>
        <taxon>Thermotaleaceae</taxon>
        <taxon>Marinisporobacter</taxon>
    </lineage>
</organism>
<dbReference type="RefSeq" id="WP_132244674.1">
    <property type="nucleotide sequence ID" value="NZ_SLWV01000009.1"/>
</dbReference>
<reference evidence="1 2" key="1">
    <citation type="submission" date="2019-03" db="EMBL/GenBank/DDBJ databases">
        <title>Genomic Encyclopedia of Type Strains, Phase IV (KMG-IV): sequencing the most valuable type-strain genomes for metagenomic binning, comparative biology and taxonomic classification.</title>
        <authorList>
            <person name="Goeker M."/>
        </authorList>
    </citation>
    <scope>NUCLEOTIDE SEQUENCE [LARGE SCALE GENOMIC DNA]</scope>
    <source>
        <strain evidence="1 2">DSM 102940</strain>
    </source>
</reference>
<dbReference type="AlphaFoldDB" id="A0A4R2KY94"/>
<dbReference type="EMBL" id="SLWV01000009">
    <property type="protein sequence ID" value="TCO75248.1"/>
    <property type="molecule type" value="Genomic_DNA"/>
</dbReference>
<comment type="caution">
    <text evidence="1">The sequence shown here is derived from an EMBL/GenBank/DDBJ whole genome shotgun (WGS) entry which is preliminary data.</text>
</comment>
<proteinExistence type="predicted"/>
<dbReference type="Proteomes" id="UP000294919">
    <property type="component" value="Unassembled WGS sequence"/>
</dbReference>
<accession>A0A4R2KY94</accession>
<evidence type="ECO:0000313" key="1">
    <source>
        <dbReference type="EMBL" id="TCO75248.1"/>
    </source>
</evidence>
<dbReference type="OrthoDB" id="9867453at2"/>
<gene>
    <name evidence="1" type="ORF">EV214_10985</name>
</gene>
<name>A0A4R2KY94_9FIRM</name>
<keyword evidence="2" id="KW-1185">Reference proteome</keyword>
<sequence>MQNPSKIMDFIIQKKFKEILHATRQGKLYNFKDELKKELETILSKLNNLDHKKEIVALLQEINNQQSIKDWMN</sequence>